<dbReference type="EMBL" id="MU157897">
    <property type="protein sequence ID" value="KAF9524532.1"/>
    <property type="molecule type" value="Genomic_DNA"/>
</dbReference>
<dbReference type="Proteomes" id="UP000807306">
    <property type="component" value="Unassembled WGS sequence"/>
</dbReference>
<name>A0A9P6E8R9_9AGAR</name>
<accession>A0A9P6E8R9</accession>
<dbReference type="OrthoDB" id="3257061at2759"/>
<gene>
    <name evidence="1" type="ORF">CPB83DRAFT_605549</name>
</gene>
<comment type="caution">
    <text evidence="1">The sequence shown here is derived from an EMBL/GenBank/DDBJ whole genome shotgun (WGS) entry which is preliminary data.</text>
</comment>
<proteinExistence type="predicted"/>
<sequence>MAHAFKNTADAELIDGGEDYAVKRGNIFVNEYGRKEAGTGRLTQGTAEDANHLLGCFPTLFPYGEGGFETDRPVNVSYEGHARWALAYHDRRYCCLERWLRNSQFIDSEPTTSSLFWSLASFRSVRCADQQPCRLRVGHLTVREQQLLFSSPKTLQKLLKKRQRAFPSQILPLPRYAATSEHCARAWMGPTNPGFQYVLRSGALSSWLMRQLCGSRSTQQIPKTLLPNSSQASISTWMISVKPRDQITHSELQTFPKTRTLQPNSSILSSTLC</sequence>
<keyword evidence="2" id="KW-1185">Reference proteome</keyword>
<protein>
    <submittedName>
        <fullName evidence="1">Uncharacterized protein</fullName>
    </submittedName>
</protein>
<evidence type="ECO:0000313" key="2">
    <source>
        <dbReference type="Proteomes" id="UP000807306"/>
    </source>
</evidence>
<organism evidence="1 2">
    <name type="scientific">Crepidotus variabilis</name>
    <dbReference type="NCBI Taxonomy" id="179855"/>
    <lineage>
        <taxon>Eukaryota</taxon>
        <taxon>Fungi</taxon>
        <taxon>Dikarya</taxon>
        <taxon>Basidiomycota</taxon>
        <taxon>Agaricomycotina</taxon>
        <taxon>Agaricomycetes</taxon>
        <taxon>Agaricomycetidae</taxon>
        <taxon>Agaricales</taxon>
        <taxon>Agaricineae</taxon>
        <taxon>Crepidotaceae</taxon>
        <taxon>Crepidotus</taxon>
    </lineage>
</organism>
<evidence type="ECO:0000313" key="1">
    <source>
        <dbReference type="EMBL" id="KAF9524532.1"/>
    </source>
</evidence>
<reference evidence="1" key="1">
    <citation type="submission" date="2020-11" db="EMBL/GenBank/DDBJ databases">
        <authorList>
            <consortium name="DOE Joint Genome Institute"/>
            <person name="Ahrendt S."/>
            <person name="Riley R."/>
            <person name="Andreopoulos W."/>
            <person name="Labutti K."/>
            <person name="Pangilinan J."/>
            <person name="Ruiz-Duenas F.J."/>
            <person name="Barrasa J.M."/>
            <person name="Sanchez-Garcia M."/>
            <person name="Camarero S."/>
            <person name="Miyauchi S."/>
            <person name="Serrano A."/>
            <person name="Linde D."/>
            <person name="Babiker R."/>
            <person name="Drula E."/>
            <person name="Ayuso-Fernandez I."/>
            <person name="Pacheco R."/>
            <person name="Padilla G."/>
            <person name="Ferreira P."/>
            <person name="Barriuso J."/>
            <person name="Kellner H."/>
            <person name="Castanera R."/>
            <person name="Alfaro M."/>
            <person name="Ramirez L."/>
            <person name="Pisabarro A.G."/>
            <person name="Kuo A."/>
            <person name="Tritt A."/>
            <person name="Lipzen A."/>
            <person name="He G."/>
            <person name="Yan M."/>
            <person name="Ng V."/>
            <person name="Cullen D."/>
            <person name="Martin F."/>
            <person name="Rosso M.-N."/>
            <person name="Henrissat B."/>
            <person name="Hibbett D."/>
            <person name="Martinez A.T."/>
            <person name="Grigoriev I.V."/>
        </authorList>
    </citation>
    <scope>NUCLEOTIDE SEQUENCE</scope>
    <source>
        <strain evidence="1">CBS 506.95</strain>
    </source>
</reference>
<dbReference type="AlphaFoldDB" id="A0A9P6E8R9"/>